<dbReference type="RefSeq" id="WP_032537840.1">
    <property type="nucleotide sequence ID" value="NZ_AP018400.1"/>
</dbReference>
<feature type="transmembrane region" description="Helical" evidence="1">
    <location>
        <begin position="69"/>
        <end position="88"/>
    </location>
</feature>
<evidence type="ECO:0000313" key="2">
    <source>
        <dbReference type="EMBL" id="BBA93075.1"/>
    </source>
</evidence>
<evidence type="ECO:0000313" key="3">
    <source>
        <dbReference type="Proteomes" id="UP000269331"/>
    </source>
</evidence>
<feature type="transmembrane region" description="Helical" evidence="1">
    <location>
        <begin position="100"/>
        <end position="118"/>
    </location>
</feature>
<feature type="transmembrane region" description="Helical" evidence="1">
    <location>
        <begin position="34"/>
        <end position="53"/>
    </location>
</feature>
<proteinExistence type="predicted"/>
<accession>A0A2Z5TRW0</accession>
<feature type="transmembrane region" description="Helical" evidence="1">
    <location>
        <begin position="164"/>
        <end position="185"/>
    </location>
</feature>
<dbReference type="Proteomes" id="UP000269331">
    <property type="component" value="Chromosome"/>
</dbReference>
<name>A0A2Z5TRW0_9STRE</name>
<keyword evidence="1" id="KW-0472">Membrane</keyword>
<dbReference type="OrthoDB" id="2217499at2"/>
<dbReference type="GeneID" id="52229996"/>
<dbReference type="EMBL" id="AP018400">
    <property type="protein sequence ID" value="BBA93075.1"/>
    <property type="molecule type" value="Genomic_DNA"/>
</dbReference>
<sequence>MKNYKNSALLGVPITMIILGVATPTSNPWWIKPLILTITIILQLILLSILFRIQPNQRQQAYFGLTEKLYTCTLLTTMGIYTKGIWAITPDTNPAWLKHLFLGLSLLILVGFFLYFAIKKVDEKADDRFYINLAKAASLTLILVLSSLMVLSIITFFMPFSLNAGMVLIYGATMIFIFDIGFWIFEKRGG</sequence>
<gene>
    <name evidence="2" type="ORF">SR187_7360</name>
</gene>
<feature type="transmembrane region" description="Helical" evidence="1">
    <location>
        <begin position="139"/>
        <end position="158"/>
    </location>
</feature>
<protein>
    <submittedName>
        <fullName evidence="2">Membrane protein</fullName>
    </submittedName>
</protein>
<evidence type="ECO:0000256" key="1">
    <source>
        <dbReference type="SAM" id="Phobius"/>
    </source>
</evidence>
<reference evidence="2 3" key="1">
    <citation type="journal article" date="2018" name="Genome Biol. Evol.">
        <title>Complete Genome Sequence of Streptococcus ruminantium sp. nov. GUT-187T (=DSM 104980T =JCM 31869T), the Type Strain of S. ruminantium, and Comparison with Genome Sequences of Streptococcus suis Strains.</title>
        <authorList>
            <person name="Tohya M."/>
            <person name="Sekizaki T."/>
            <person name="Miyoshi-Akiyama T."/>
        </authorList>
    </citation>
    <scope>NUCLEOTIDE SEQUENCE [LARGE SCALE GENOMIC DNA]</scope>
    <source>
        <strain evidence="2 3">GUT187T</strain>
    </source>
</reference>
<organism evidence="2 3">
    <name type="scientific">Streptococcus ruminantium</name>
    <dbReference type="NCBI Taxonomy" id="1917441"/>
    <lineage>
        <taxon>Bacteria</taxon>
        <taxon>Bacillati</taxon>
        <taxon>Bacillota</taxon>
        <taxon>Bacilli</taxon>
        <taxon>Lactobacillales</taxon>
        <taxon>Streptococcaceae</taxon>
        <taxon>Streptococcus</taxon>
    </lineage>
</organism>
<dbReference type="AlphaFoldDB" id="A0A2Z5TRW0"/>
<keyword evidence="1" id="KW-1133">Transmembrane helix</keyword>
<dbReference type="KEGG" id="srq:SR187_7360"/>
<keyword evidence="1" id="KW-0812">Transmembrane</keyword>